<evidence type="ECO:0000256" key="1">
    <source>
        <dbReference type="PROSITE-ProRule" id="PRU00169"/>
    </source>
</evidence>
<protein>
    <submittedName>
        <fullName evidence="3">Response regulator transcription factor</fullName>
    </submittedName>
</protein>
<accession>A0A7V2B2R1</accession>
<comment type="caution">
    <text evidence="3">The sequence shown here is derived from an EMBL/GenBank/DDBJ whole genome shotgun (WGS) entry which is preliminary data.</text>
</comment>
<dbReference type="AlphaFoldDB" id="A0A7V2B2R1"/>
<comment type="caution">
    <text evidence="1">Lacks conserved residue(s) required for the propagation of feature annotation.</text>
</comment>
<dbReference type="PROSITE" id="PS50110">
    <property type="entry name" value="RESPONSE_REGULATORY"/>
    <property type="match status" value="1"/>
</dbReference>
<sequence length="144" mass="15724">MSVPQVANGQRWLMLLLDADAALHPFIQAALRRAPYAALRQLECHATTSVQEAQQLLSQYRYQLALISLESVGHPTLPLLENAVLTRQLVREATSEHPPIVAMTSVGSQAERAQILELGFSGYLCKPFTLGTLFESLAAALDLA</sequence>
<gene>
    <name evidence="3" type="ORF">ENO59_11795</name>
</gene>
<dbReference type="Gene3D" id="3.40.50.2300">
    <property type="match status" value="1"/>
</dbReference>
<evidence type="ECO:0000259" key="2">
    <source>
        <dbReference type="PROSITE" id="PS50110"/>
    </source>
</evidence>
<reference evidence="3" key="1">
    <citation type="journal article" date="2020" name="mSystems">
        <title>Genome- and Community-Level Interaction Insights into Carbon Utilization and Element Cycling Functions of Hydrothermarchaeota in Hydrothermal Sediment.</title>
        <authorList>
            <person name="Zhou Z."/>
            <person name="Liu Y."/>
            <person name="Xu W."/>
            <person name="Pan J."/>
            <person name="Luo Z.H."/>
            <person name="Li M."/>
        </authorList>
    </citation>
    <scope>NUCLEOTIDE SEQUENCE [LARGE SCALE GENOMIC DNA]</scope>
    <source>
        <strain evidence="3">SpSt-143</strain>
    </source>
</reference>
<feature type="domain" description="Response regulatory" evidence="2">
    <location>
        <begin position="13"/>
        <end position="141"/>
    </location>
</feature>
<evidence type="ECO:0000313" key="3">
    <source>
        <dbReference type="EMBL" id="HER97165.1"/>
    </source>
</evidence>
<name>A0A7V2B2R1_RHOMR</name>
<proteinExistence type="predicted"/>
<dbReference type="EMBL" id="DSGB01000006">
    <property type="protein sequence ID" value="HER97165.1"/>
    <property type="molecule type" value="Genomic_DNA"/>
</dbReference>
<dbReference type="SUPFAM" id="SSF52172">
    <property type="entry name" value="CheY-like"/>
    <property type="match status" value="1"/>
</dbReference>
<dbReference type="GO" id="GO:0000160">
    <property type="term" value="P:phosphorelay signal transduction system"/>
    <property type="evidence" value="ECO:0007669"/>
    <property type="project" value="InterPro"/>
</dbReference>
<dbReference type="InterPro" id="IPR001789">
    <property type="entry name" value="Sig_transdc_resp-reg_receiver"/>
</dbReference>
<organism evidence="3">
    <name type="scientific">Rhodothermus marinus</name>
    <name type="common">Rhodothermus obamensis</name>
    <dbReference type="NCBI Taxonomy" id="29549"/>
    <lineage>
        <taxon>Bacteria</taxon>
        <taxon>Pseudomonadati</taxon>
        <taxon>Rhodothermota</taxon>
        <taxon>Rhodothermia</taxon>
        <taxon>Rhodothermales</taxon>
        <taxon>Rhodothermaceae</taxon>
        <taxon>Rhodothermus</taxon>
    </lineage>
</organism>
<dbReference type="InterPro" id="IPR011006">
    <property type="entry name" value="CheY-like_superfamily"/>
</dbReference>